<evidence type="ECO:0000259" key="8">
    <source>
        <dbReference type="Pfam" id="PF20684"/>
    </source>
</evidence>
<evidence type="ECO:0000256" key="7">
    <source>
        <dbReference type="SAM" id="Phobius"/>
    </source>
</evidence>
<dbReference type="Pfam" id="PF20684">
    <property type="entry name" value="Fung_rhodopsin"/>
    <property type="match status" value="1"/>
</dbReference>
<dbReference type="OrthoDB" id="444631at2759"/>
<evidence type="ECO:0000256" key="4">
    <source>
        <dbReference type="ARBA" id="ARBA00023136"/>
    </source>
</evidence>
<feature type="transmembrane region" description="Helical" evidence="7">
    <location>
        <begin position="257"/>
        <end position="280"/>
    </location>
</feature>
<keyword evidence="4 7" id="KW-0472">Membrane</keyword>
<comment type="caution">
    <text evidence="9">The sequence shown here is derived from an EMBL/GenBank/DDBJ whole genome shotgun (WGS) entry which is preliminary data.</text>
</comment>
<keyword evidence="2 7" id="KW-0812">Transmembrane</keyword>
<name>A0A2B7WRN3_9EURO</name>
<evidence type="ECO:0000256" key="5">
    <source>
        <dbReference type="ARBA" id="ARBA00038359"/>
    </source>
</evidence>
<evidence type="ECO:0000256" key="6">
    <source>
        <dbReference type="SAM" id="MobiDB-lite"/>
    </source>
</evidence>
<accession>A0A2B7WRN3</accession>
<feature type="transmembrane region" description="Helical" evidence="7">
    <location>
        <begin position="139"/>
        <end position="161"/>
    </location>
</feature>
<organism evidence="9 10">
    <name type="scientific">Blastomyces parvus</name>
    <dbReference type="NCBI Taxonomy" id="2060905"/>
    <lineage>
        <taxon>Eukaryota</taxon>
        <taxon>Fungi</taxon>
        <taxon>Dikarya</taxon>
        <taxon>Ascomycota</taxon>
        <taxon>Pezizomycotina</taxon>
        <taxon>Eurotiomycetes</taxon>
        <taxon>Eurotiomycetidae</taxon>
        <taxon>Onygenales</taxon>
        <taxon>Ajellomycetaceae</taxon>
        <taxon>Blastomyces</taxon>
    </lineage>
</organism>
<reference evidence="9 10" key="1">
    <citation type="submission" date="2017-10" db="EMBL/GenBank/DDBJ databases">
        <title>Comparative genomics in systemic dimorphic fungi from Ajellomycetaceae.</title>
        <authorList>
            <person name="Munoz J.F."/>
            <person name="Mcewen J.G."/>
            <person name="Clay O.K."/>
            <person name="Cuomo C.A."/>
        </authorList>
    </citation>
    <scope>NUCLEOTIDE SEQUENCE [LARGE SCALE GENOMIC DNA]</scope>
    <source>
        <strain evidence="9 10">UAMH130</strain>
    </source>
</reference>
<dbReference type="GO" id="GO:0016020">
    <property type="term" value="C:membrane"/>
    <property type="evidence" value="ECO:0007669"/>
    <property type="project" value="UniProtKB-SubCell"/>
</dbReference>
<dbReference type="PANTHER" id="PTHR33048">
    <property type="entry name" value="PTH11-LIKE INTEGRAL MEMBRANE PROTEIN (AFU_ORTHOLOGUE AFUA_5G11245)"/>
    <property type="match status" value="1"/>
</dbReference>
<comment type="similarity">
    <text evidence="5">Belongs to the SAT4 family.</text>
</comment>
<sequence>MNESRPHDLTVQIWIQEGALHAFIISMLVLGSVILIPTAYLRWKHKRLKDIEVGFIVAGYIFFLAYEILLLKIQPIIYRQSLVGLGKLAPYPTILDERRTVVTLTVVSVIVFVTCLWCIKISLLFFIRQVIKGLPDEMRWWAVIMTYTVVTWLFCFFMTLFSCGGPAALSRHHFRYCQKPMESMTRNASLFGSFASDITTDLLIMILPVRLILNLRISRARKIAAAALFSVGVLCMIASIIRLVQIGSKTGVHNPNVQWISLWGSVEATTAIIVGCLPTFRFLRKTSSSNTPSPANKGLTDPSPTPGEHTNPEQFVPDIPLNTYKPPDNTRHMYNAIFSSTESFTPTGRATLSGMNSREASARSVV</sequence>
<proteinExistence type="inferred from homology"/>
<dbReference type="PANTHER" id="PTHR33048:SF47">
    <property type="entry name" value="INTEGRAL MEMBRANE PROTEIN-RELATED"/>
    <property type="match status" value="1"/>
</dbReference>
<evidence type="ECO:0000313" key="9">
    <source>
        <dbReference type="EMBL" id="PGH02044.1"/>
    </source>
</evidence>
<protein>
    <recommendedName>
        <fullName evidence="8">Rhodopsin domain-containing protein</fullName>
    </recommendedName>
</protein>
<comment type="subcellular location">
    <subcellularLocation>
        <location evidence="1">Membrane</location>
        <topology evidence="1">Multi-pass membrane protein</topology>
    </subcellularLocation>
</comment>
<dbReference type="AlphaFoldDB" id="A0A2B7WRN3"/>
<dbReference type="EMBL" id="PDNC01000064">
    <property type="protein sequence ID" value="PGH02044.1"/>
    <property type="molecule type" value="Genomic_DNA"/>
</dbReference>
<feature type="domain" description="Rhodopsin" evidence="8">
    <location>
        <begin position="54"/>
        <end position="283"/>
    </location>
</feature>
<feature type="compositionally biased region" description="Polar residues" evidence="6">
    <location>
        <begin position="345"/>
        <end position="359"/>
    </location>
</feature>
<feature type="region of interest" description="Disordered" evidence="6">
    <location>
        <begin position="286"/>
        <end position="322"/>
    </location>
</feature>
<feature type="transmembrane region" description="Helical" evidence="7">
    <location>
        <begin position="190"/>
        <end position="213"/>
    </location>
</feature>
<dbReference type="InterPro" id="IPR049326">
    <property type="entry name" value="Rhodopsin_dom_fungi"/>
</dbReference>
<feature type="region of interest" description="Disordered" evidence="6">
    <location>
        <begin position="345"/>
        <end position="366"/>
    </location>
</feature>
<keyword evidence="10" id="KW-1185">Reference proteome</keyword>
<feature type="transmembrane region" description="Helical" evidence="7">
    <location>
        <begin position="225"/>
        <end position="245"/>
    </location>
</feature>
<feature type="transmembrane region" description="Helical" evidence="7">
    <location>
        <begin position="20"/>
        <end position="41"/>
    </location>
</feature>
<dbReference type="STRING" id="2060905.A0A2B7WRN3"/>
<evidence type="ECO:0000256" key="2">
    <source>
        <dbReference type="ARBA" id="ARBA00022692"/>
    </source>
</evidence>
<evidence type="ECO:0000313" key="10">
    <source>
        <dbReference type="Proteomes" id="UP000224080"/>
    </source>
</evidence>
<gene>
    <name evidence="9" type="ORF">GX51_04856</name>
</gene>
<evidence type="ECO:0000256" key="3">
    <source>
        <dbReference type="ARBA" id="ARBA00022989"/>
    </source>
</evidence>
<feature type="transmembrane region" description="Helical" evidence="7">
    <location>
        <begin position="101"/>
        <end position="127"/>
    </location>
</feature>
<dbReference type="InterPro" id="IPR052337">
    <property type="entry name" value="SAT4-like"/>
</dbReference>
<dbReference type="Proteomes" id="UP000224080">
    <property type="component" value="Unassembled WGS sequence"/>
</dbReference>
<keyword evidence="3 7" id="KW-1133">Transmembrane helix</keyword>
<evidence type="ECO:0000256" key="1">
    <source>
        <dbReference type="ARBA" id="ARBA00004141"/>
    </source>
</evidence>
<feature type="transmembrane region" description="Helical" evidence="7">
    <location>
        <begin position="53"/>
        <end position="73"/>
    </location>
</feature>